<evidence type="ECO:0000259" key="1">
    <source>
        <dbReference type="Pfam" id="PF14478"/>
    </source>
</evidence>
<feature type="domain" description="Transcobalamin-like C-terminal" evidence="1">
    <location>
        <begin position="86"/>
        <end position="165"/>
    </location>
</feature>
<evidence type="ECO:0000313" key="3">
    <source>
        <dbReference type="Proteomes" id="UP000093199"/>
    </source>
</evidence>
<dbReference type="InterPro" id="IPR027954">
    <property type="entry name" value="Transcobalamin-like_C"/>
</dbReference>
<proteinExistence type="predicted"/>
<evidence type="ECO:0000313" key="2">
    <source>
        <dbReference type="EMBL" id="OCS84905.1"/>
    </source>
</evidence>
<dbReference type="OrthoDB" id="2356646at2"/>
<gene>
    <name evidence="2" type="ORF">A6M13_14490</name>
</gene>
<dbReference type="AlphaFoldDB" id="A0A1C0YCN5"/>
<comment type="caution">
    <text evidence="2">The sequence shown here is derived from an EMBL/GenBank/DDBJ whole genome shotgun (WGS) entry which is preliminary data.</text>
</comment>
<keyword evidence="3" id="KW-1185">Reference proteome</keyword>
<dbReference type="Proteomes" id="UP000093199">
    <property type="component" value="Unassembled WGS sequence"/>
</dbReference>
<dbReference type="STRING" id="33978.A6M13_14490"/>
<name>A0A1C0YCN5_9BACL</name>
<protein>
    <recommendedName>
        <fullName evidence="1">Transcobalamin-like C-terminal domain-containing protein</fullName>
    </recommendedName>
</protein>
<dbReference type="Pfam" id="PF14478">
    <property type="entry name" value="DUF4430"/>
    <property type="match status" value="1"/>
</dbReference>
<organism evidence="2 3">
    <name type="scientific">Caryophanon tenue</name>
    <dbReference type="NCBI Taxonomy" id="33978"/>
    <lineage>
        <taxon>Bacteria</taxon>
        <taxon>Bacillati</taxon>
        <taxon>Bacillota</taxon>
        <taxon>Bacilli</taxon>
        <taxon>Bacillales</taxon>
        <taxon>Caryophanaceae</taxon>
        <taxon>Caryophanon</taxon>
    </lineage>
</organism>
<accession>A0A1C0YCN5</accession>
<dbReference type="EMBL" id="MASJ01000018">
    <property type="protein sequence ID" value="OCS84905.1"/>
    <property type="molecule type" value="Genomic_DNA"/>
</dbReference>
<sequence length="180" mass="20548">MKKDALIVTLIICACIFLFSGTKFQSVDEYYLTNLDAITADSHVVTLEIRADTATKHLARIDQSIHPYIPADGVMLAKQTYVLRDGDTVFDIVNRAVRHHRLQMEYEGAEFNVFNSVYIQGIQHLYEFSCGPLSGWMYEVNGEFPNIGVSQYKLHDEDTITVHYTCDLGRDLGYEWEAAR</sequence>
<dbReference type="Gene3D" id="2.170.130.30">
    <property type="match status" value="1"/>
</dbReference>
<dbReference type="PROSITE" id="PS51257">
    <property type="entry name" value="PROKAR_LIPOPROTEIN"/>
    <property type="match status" value="1"/>
</dbReference>
<dbReference type="RefSeq" id="WP_066545386.1">
    <property type="nucleotide sequence ID" value="NZ_MASJ01000018.1"/>
</dbReference>
<reference evidence="2 3" key="1">
    <citation type="submission" date="2016-07" db="EMBL/GenBank/DDBJ databases">
        <title>Caryophanon tenue genome sequencing.</title>
        <authorList>
            <person name="Verma A."/>
            <person name="Pal Y."/>
            <person name="Krishnamurthi S."/>
        </authorList>
    </citation>
    <scope>NUCLEOTIDE SEQUENCE [LARGE SCALE GENOMIC DNA]</scope>
    <source>
        <strain evidence="2 3">DSM 14152</strain>
    </source>
</reference>